<evidence type="ECO:0000256" key="4">
    <source>
        <dbReference type="ARBA" id="ARBA00022771"/>
    </source>
</evidence>
<dbReference type="InterPro" id="IPR011332">
    <property type="entry name" value="Ribosomal_zn-bd"/>
</dbReference>
<evidence type="ECO:0000256" key="2">
    <source>
        <dbReference type="ARBA" id="ARBA00022723"/>
    </source>
</evidence>
<protein>
    <recommendedName>
        <fullName evidence="9">Ribosomal protein L37</fullName>
    </recommendedName>
</protein>
<keyword evidence="7 9" id="KW-0689">Ribosomal protein</keyword>
<evidence type="ECO:0000313" key="11">
    <source>
        <dbReference type="Proteomes" id="UP000051530"/>
    </source>
</evidence>
<dbReference type="GO" id="GO:0022625">
    <property type="term" value="C:cytosolic large ribosomal subunit"/>
    <property type="evidence" value="ECO:0007669"/>
    <property type="project" value="TreeGrafter"/>
</dbReference>
<keyword evidence="5 9" id="KW-0862">Zinc</keyword>
<organism evidence="10 11">
    <name type="scientific">Pseudoloma neurophilia</name>
    <dbReference type="NCBI Taxonomy" id="146866"/>
    <lineage>
        <taxon>Eukaryota</taxon>
        <taxon>Fungi</taxon>
        <taxon>Fungi incertae sedis</taxon>
        <taxon>Microsporidia</taxon>
        <taxon>Pseudoloma</taxon>
    </lineage>
</organism>
<dbReference type="Gene3D" id="2.20.25.30">
    <property type="match status" value="1"/>
</dbReference>
<evidence type="ECO:0000256" key="5">
    <source>
        <dbReference type="ARBA" id="ARBA00022833"/>
    </source>
</evidence>
<dbReference type="GO" id="GO:0019843">
    <property type="term" value="F:rRNA binding"/>
    <property type="evidence" value="ECO:0007669"/>
    <property type="project" value="UniProtKB-KW"/>
</dbReference>
<evidence type="ECO:0000256" key="6">
    <source>
        <dbReference type="ARBA" id="ARBA00022884"/>
    </source>
</evidence>
<dbReference type="GO" id="GO:0008270">
    <property type="term" value="F:zinc ion binding"/>
    <property type="evidence" value="ECO:0007669"/>
    <property type="project" value="UniProtKB-KW"/>
</dbReference>
<comment type="caution">
    <text evidence="10">The sequence shown here is derived from an EMBL/GenBank/DDBJ whole genome shotgun (WGS) entry which is preliminary data.</text>
</comment>
<evidence type="ECO:0000256" key="1">
    <source>
        <dbReference type="ARBA" id="ARBA00009805"/>
    </source>
</evidence>
<keyword evidence="2 9" id="KW-0479">Metal-binding</keyword>
<keyword evidence="6 9" id="KW-0694">RNA-binding</keyword>
<evidence type="ECO:0000313" key="10">
    <source>
        <dbReference type="EMBL" id="KRH95306.1"/>
    </source>
</evidence>
<dbReference type="EMBL" id="LGUB01000001">
    <property type="protein sequence ID" value="KRH95306.1"/>
    <property type="molecule type" value="Genomic_DNA"/>
</dbReference>
<gene>
    <name evidence="10" type="ORF">M153_100065027</name>
</gene>
<dbReference type="AlphaFoldDB" id="A0A0R0M1L1"/>
<dbReference type="OrthoDB" id="10259236at2759"/>
<dbReference type="Pfam" id="PF01907">
    <property type="entry name" value="Ribosomal_L37e"/>
    <property type="match status" value="1"/>
</dbReference>
<proteinExistence type="inferred from homology"/>
<keyword evidence="11" id="KW-1185">Reference proteome</keyword>
<sequence>MSKGTSSFGKKNKHNHTFCVRCGKTSYHKQKRKCAACAYPEKKLKRNTNYKAKQRRTVNQRNRYLKKITSASKNGFKGETLINQLKVKYNISN</sequence>
<comment type="function">
    <text evidence="9">Component of the large ribosomal subunit. The ribosome is a large ribonucleoprotein complex responsible for the synthesis of proteins in the cell.</text>
</comment>
<dbReference type="Proteomes" id="UP000051530">
    <property type="component" value="Unassembled WGS sequence"/>
</dbReference>
<dbReference type="InterPro" id="IPR018267">
    <property type="entry name" value="Ribosomal_eL37_CS"/>
</dbReference>
<accession>A0A0R0M1L1</accession>
<keyword evidence="4" id="KW-0863">Zinc-finger</keyword>
<dbReference type="InterPro" id="IPR011331">
    <property type="entry name" value="Ribosomal_eL37/eL43"/>
</dbReference>
<dbReference type="GO" id="GO:0006412">
    <property type="term" value="P:translation"/>
    <property type="evidence" value="ECO:0007669"/>
    <property type="project" value="InterPro"/>
</dbReference>
<name>A0A0R0M1L1_9MICR</name>
<evidence type="ECO:0000256" key="9">
    <source>
        <dbReference type="RuleBase" id="RU000576"/>
    </source>
</evidence>
<keyword evidence="8 9" id="KW-0687">Ribonucleoprotein</keyword>
<dbReference type="VEuPathDB" id="MicrosporidiaDB:M153_100065027"/>
<evidence type="ECO:0000256" key="8">
    <source>
        <dbReference type="ARBA" id="ARBA00023274"/>
    </source>
</evidence>
<dbReference type="InterPro" id="IPR001569">
    <property type="entry name" value="Ribosomal_eL37"/>
</dbReference>
<dbReference type="PANTHER" id="PTHR10768">
    <property type="entry name" value="60S RIBOSOMAL PROTEIN L37"/>
    <property type="match status" value="1"/>
</dbReference>
<reference evidence="10 11" key="1">
    <citation type="submission" date="2015-07" db="EMBL/GenBank/DDBJ databases">
        <title>The genome of Pseudoloma neurophilia, a relevant intracellular parasite of the zebrafish.</title>
        <authorList>
            <person name="Ndikumana S."/>
            <person name="Pelin A."/>
            <person name="Sanders J."/>
            <person name="Corradi N."/>
        </authorList>
    </citation>
    <scope>NUCLEOTIDE SEQUENCE [LARGE SCALE GENOMIC DNA]</scope>
    <source>
        <strain evidence="10 11">MK1</strain>
    </source>
</reference>
<dbReference type="SUPFAM" id="SSF57829">
    <property type="entry name" value="Zn-binding ribosomal proteins"/>
    <property type="match status" value="1"/>
</dbReference>
<comment type="similarity">
    <text evidence="1 9">Belongs to the eukaryotic ribosomal protein eL37 family.</text>
</comment>
<keyword evidence="3 9" id="KW-0699">rRNA-binding</keyword>
<evidence type="ECO:0000256" key="7">
    <source>
        <dbReference type="ARBA" id="ARBA00022980"/>
    </source>
</evidence>
<dbReference type="PROSITE" id="PS01077">
    <property type="entry name" value="RIBOSOMAL_L37E"/>
    <property type="match status" value="1"/>
</dbReference>
<evidence type="ECO:0000256" key="3">
    <source>
        <dbReference type="ARBA" id="ARBA00022730"/>
    </source>
</evidence>
<dbReference type="PANTHER" id="PTHR10768:SF0">
    <property type="entry name" value="RIBOSOMAL PROTEIN L37"/>
    <property type="match status" value="1"/>
</dbReference>
<dbReference type="GO" id="GO:0003735">
    <property type="term" value="F:structural constituent of ribosome"/>
    <property type="evidence" value="ECO:0007669"/>
    <property type="project" value="InterPro"/>
</dbReference>